<proteinExistence type="predicted"/>
<sequence>MYQVPTFHQFEALVSQVKEMAVQIEAMQADSNETLARTYHLGMKPTPGRGYNDRLVMRIGFCEAKIRQLLKVGPIRGGIRHRRVGNKYIVSEAAVREFFGD</sequence>
<gene>
    <name evidence="1" type="ORF">MON38_10650</name>
</gene>
<accession>A0A9X1VJ08</accession>
<dbReference type="EMBL" id="JALBGC010000003">
    <property type="protein sequence ID" value="MCI1187880.1"/>
    <property type="molecule type" value="Genomic_DNA"/>
</dbReference>
<keyword evidence="2" id="KW-1185">Reference proteome</keyword>
<dbReference type="Proteomes" id="UP001139193">
    <property type="component" value="Unassembled WGS sequence"/>
</dbReference>
<evidence type="ECO:0000313" key="2">
    <source>
        <dbReference type="Proteomes" id="UP001139193"/>
    </source>
</evidence>
<dbReference type="AlphaFoldDB" id="A0A9X1VJ08"/>
<comment type="caution">
    <text evidence="1">The sequence shown here is derived from an EMBL/GenBank/DDBJ whole genome shotgun (WGS) entry which is preliminary data.</text>
</comment>
<reference evidence="1" key="1">
    <citation type="submission" date="2022-03" db="EMBL/GenBank/DDBJ databases">
        <title>Bacterial whole genome sequence for Hymenobacter sp. DH14.</title>
        <authorList>
            <person name="Le V."/>
        </authorList>
    </citation>
    <scope>NUCLEOTIDE SEQUENCE</scope>
    <source>
        <strain evidence="1">DH14</strain>
    </source>
</reference>
<name>A0A9X1VJ08_9BACT</name>
<protein>
    <submittedName>
        <fullName evidence="1">Uncharacterized protein</fullName>
    </submittedName>
</protein>
<organism evidence="1 2">
    <name type="scientific">Hymenobacter cyanobacteriorum</name>
    <dbReference type="NCBI Taxonomy" id="2926463"/>
    <lineage>
        <taxon>Bacteria</taxon>
        <taxon>Pseudomonadati</taxon>
        <taxon>Bacteroidota</taxon>
        <taxon>Cytophagia</taxon>
        <taxon>Cytophagales</taxon>
        <taxon>Hymenobacteraceae</taxon>
        <taxon>Hymenobacter</taxon>
    </lineage>
</organism>
<dbReference type="RefSeq" id="WP_241936153.1">
    <property type="nucleotide sequence ID" value="NZ_JALBGC010000003.1"/>
</dbReference>
<evidence type="ECO:0000313" key="1">
    <source>
        <dbReference type="EMBL" id="MCI1187880.1"/>
    </source>
</evidence>